<feature type="region of interest" description="Disordered" evidence="1">
    <location>
        <begin position="147"/>
        <end position="178"/>
    </location>
</feature>
<dbReference type="Proteomes" id="UP000657385">
    <property type="component" value="Unassembled WGS sequence"/>
</dbReference>
<gene>
    <name evidence="3" type="ORF">I2501_15200</name>
</gene>
<dbReference type="RefSeq" id="WP_196194509.1">
    <property type="nucleotide sequence ID" value="NZ_JADPRT010000005.1"/>
</dbReference>
<keyword evidence="2" id="KW-0472">Membrane</keyword>
<dbReference type="AlphaFoldDB" id="A0A931B1C5"/>
<evidence type="ECO:0000313" key="3">
    <source>
        <dbReference type="EMBL" id="MBF9069370.1"/>
    </source>
</evidence>
<keyword evidence="4" id="KW-1185">Reference proteome</keyword>
<protein>
    <submittedName>
        <fullName evidence="3">Uncharacterized protein</fullName>
    </submittedName>
</protein>
<name>A0A931B1C5_9ACTN</name>
<feature type="transmembrane region" description="Helical" evidence="2">
    <location>
        <begin position="119"/>
        <end position="141"/>
    </location>
</feature>
<organism evidence="3 4">
    <name type="scientific">Streptacidiphilus fuscans</name>
    <dbReference type="NCBI Taxonomy" id="2789292"/>
    <lineage>
        <taxon>Bacteria</taxon>
        <taxon>Bacillati</taxon>
        <taxon>Actinomycetota</taxon>
        <taxon>Actinomycetes</taxon>
        <taxon>Kitasatosporales</taxon>
        <taxon>Streptomycetaceae</taxon>
        <taxon>Streptacidiphilus</taxon>
    </lineage>
</organism>
<dbReference type="EMBL" id="JADPRT010000005">
    <property type="protein sequence ID" value="MBF9069370.1"/>
    <property type="molecule type" value="Genomic_DNA"/>
</dbReference>
<feature type="transmembrane region" description="Helical" evidence="2">
    <location>
        <begin position="21"/>
        <end position="44"/>
    </location>
</feature>
<reference evidence="3" key="1">
    <citation type="submission" date="2020-11" db="EMBL/GenBank/DDBJ databases">
        <title>Isolation and identification of active actinomycetes.</title>
        <authorList>
            <person name="Yu B."/>
        </authorList>
    </citation>
    <scope>NUCLEOTIDE SEQUENCE</scope>
    <source>
        <strain evidence="3">NEAU-YB345</strain>
    </source>
</reference>
<evidence type="ECO:0000256" key="2">
    <source>
        <dbReference type="SAM" id="Phobius"/>
    </source>
</evidence>
<keyword evidence="2" id="KW-0812">Transmembrane</keyword>
<accession>A0A931B1C5</accession>
<dbReference type="InterPro" id="IPR045713">
    <property type="entry name" value="DUF6069"/>
</dbReference>
<feature type="transmembrane region" description="Helical" evidence="2">
    <location>
        <begin position="64"/>
        <end position="84"/>
    </location>
</feature>
<proteinExistence type="predicted"/>
<sequence length="178" mass="18768">MTHPYPEDDGPRIDAGRLWGGGIATAVVAGLLTEVGILIARGMLHLAILAPQGEGMWGDASTTSYAVAAGVVALVATGLLHFLLSTTPSATVFFGWIMALLTVVAVIMPLKVVGTSTEVIATTVLNLILGVVVTLLLISAARGAQTTARRRPYPQPQGYPQSQPQPQSHAQRYDARDW</sequence>
<feature type="compositionally biased region" description="Low complexity" evidence="1">
    <location>
        <begin position="156"/>
        <end position="168"/>
    </location>
</feature>
<feature type="transmembrane region" description="Helical" evidence="2">
    <location>
        <begin position="91"/>
        <end position="113"/>
    </location>
</feature>
<comment type="caution">
    <text evidence="3">The sequence shown here is derived from an EMBL/GenBank/DDBJ whole genome shotgun (WGS) entry which is preliminary data.</text>
</comment>
<keyword evidence="2" id="KW-1133">Transmembrane helix</keyword>
<evidence type="ECO:0000313" key="4">
    <source>
        <dbReference type="Proteomes" id="UP000657385"/>
    </source>
</evidence>
<evidence type="ECO:0000256" key="1">
    <source>
        <dbReference type="SAM" id="MobiDB-lite"/>
    </source>
</evidence>
<dbReference type="Pfam" id="PF19545">
    <property type="entry name" value="DUF6069"/>
    <property type="match status" value="1"/>
</dbReference>